<evidence type="ECO:0000256" key="1">
    <source>
        <dbReference type="ARBA" id="ARBA00022737"/>
    </source>
</evidence>
<protein>
    <recommendedName>
        <fullName evidence="5">Cell wall-binding repeat protein</fullName>
    </recommendedName>
</protein>
<evidence type="ECO:0000313" key="3">
    <source>
        <dbReference type="EMBL" id="EHL13998.1"/>
    </source>
</evidence>
<dbReference type="SUPFAM" id="SSF69360">
    <property type="entry name" value="Cell wall binding repeat"/>
    <property type="match status" value="1"/>
</dbReference>
<dbReference type="EMBL" id="AFZD01000004">
    <property type="protein sequence ID" value="EHL13998.1"/>
    <property type="molecule type" value="Genomic_DNA"/>
</dbReference>
<dbReference type="HOGENOM" id="CLU_078503_0_0_9"/>
<dbReference type="PATRIC" id="fig|796944.3.peg.287"/>
<feature type="region of interest" description="Disordered" evidence="2">
    <location>
        <begin position="186"/>
        <end position="244"/>
    </location>
</feature>
<dbReference type="RefSeq" id="WP_009537465.1">
    <property type="nucleotide sequence ID" value="NZ_JH414506.1"/>
</dbReference>
<dbReference type="Gene3D" id="2.10.270.10">
    <property type="entry name" value="Cholin Binding"/>
    <property type="match status" value="2"/>
</dbReference>
<reference evidence="3 4" key="1">
    <citation type="submission" date="2011-08" db="EMBL/GenBank/DDBJ databases">
        <title>The Genome Sequence of Oribacterium sp. ACB7.</title>
        <authorList>
            <consortium name="The Broad Institute Genome Sequencing Platform"/>
            <person name="Earl A."/>
            <person name="Ward D."/>
            <person name="Feldgarden M."/>
            <person name="Gevers D."/>
            <person name="Sizova M."/>
            <person name="Hazen A."/>
            <person name="Epstein S."/>
            <person name="Young S.K."/>
            <person name="Zeng Q."/>
            <person name="Gargeya S."/>
            <person name="Fitzgerald M."/>
            <person name="Haas B."/>
            <person name="Abouelleil A."/>
            <person name="Alvarado L."/>
            <person name="Arachchi H.M."/>
            <person name="Berlin A."/>
            <person name="Brown A."/>
            <person name="Chapman S.B."/>
            <person name="Chen Z."/>
            <person name="Dunbar C."/>
            <person name="Freedman E."/>
            <person name="Gearin G."/>
            <person name="Gellesch M."/>
            <person name="Goldberg J."/>
            <person name="Griggs A."/>
            <person name="Gujja S."/>
            <person name="Heiman D."/>
            <person name="Howarth C."/>
            <person name="Larson L."/>
            <person name="Lui A."/>
            <person name="MacDonald P.J.P."/>
            <person name="Montmayeur A."/>
            <person name="Murphy C."/>
            <person name="Neiman D."/>
            <person name="Pearson M."/>
            <person name="Priest M."/>
            <person name="Roberts A."/>
            <person name="Saif S."/>
            <person name="Shea T."/>
            <person name="Shenoy N."/>
            <person name="Sisk P."/>
            <person name="Stolte C."/>
            <person name="Sykes S."/>
            <person name="Wortman J."/>
            <person name="Nusbaum C."/>
            <person name="Birren B."/>
        </authorList>
    </citation>
    <scope>NUCLEOTIDE SEQUENCE [LARGE SCALE GENOMIC DNA]</scope>
    <source>
        <strain evidence="3 4">ACB7</strain>
    </source>
</reference>
<gene>
    <name evidence="3" type="ORF">HMPREF9624_01774</name>
</gene>
<sequence>MIRTEKRLLLLLLLLLFLIPGKTAFAEKGRWVQLGKEWTYADEFGKVIPGWVEYQGNWYYIAPGRERMATGWIFDNEKWYFLSTNQKDLGKMIRFWATIDGYAYYFDESGAMAEKTVVQGKYKVNDQGQYLGEDGKPKQYGRSGFRTKPATVMDELMAKAKKEMETVTKPQISGLGNPTFTARYGLNPNGVFDPGPQNPWAEKDNINMQQYDMKEEYTEDNTDSEDDGADEEAPYEEEKDEEEE</sequence>
<evidence type="ECO:0000256" key="2">
    <source>
        <dbReference type="SAM" id="MobiDB-lite"/>
    </source>
</evidence>
<name>G9WRQ8_9FIRM</name>
<keyword evidence="1" id="KW-0677">Repeat</keyword>
<keyword evidence="4" id="KW-1185">Reference proteome</keyword>
<dbReference type="InterPro" id="IPR018337">
    <property type="entry name" value="Cell_wall/Cho-bd_repeat"/>
</dbReference>
<dbReference type="Pfam" id="PF01473">
    <property type="entry name" value="Choline_bind_1"/>
    <property type="match status" value="3"/>
</dbReference>
<dbReference type="AlphaFoldDB" id="G9WRQ8"/>
<feature type="compositionally biased region" description="Acidic residues" evidence="2">
    <location>
        <begin position="217"/>
        <end position="244"/>
    </location>
</feature>
<comment type="caution">
    <text evidence="3">The sequence shown here is derived from an EMBL/GenBank/DDBJ whole genome shotgun (WGS) entry which is preliminary data.</text>
</comment>
<organism evidence="3 4">
    <name type="scientific">Oribacterium asaccharolyticum ACB7</name>
    <dbReference type="NCBI Taxonomy" id="796944"/>
    <lineage>
        <taxon>Bacteria</taxon>
        <taxon>Bacillati</taxon>
        <taxon>Bacillota</taxon>
        <taxon>Clostridia</taxon>
        <taxon>Lachnospirales</taxon>
        <taxon>Lachnospiraceae</taxon>
        <taxon>Oribacterium</taxon>
    </lineage>
</organism>
<evidence type="ECO:0000313" key="4">
    <source>
        <dbReference type="Proteomes" id="UP000003527"/>
    </source>
</evidence>
<proteinExistence type="predicted"/>
<accession>G9WRQ8</accession>
<dbReference type="Proteomes" id="UP000003527">
    <property type="component" value="Unassembled WGS sequence"/>
</dbReference>
<evidence type="ECO:0008006" key="5">
    <source>
        <dbReference type="Google" id="ProtNLM"/>
    </source>
</evidence>